<dbReference type="Gene3D" id="3.30.420.10">
    <property type="entry name" value="Ribonuclease H-like superfamily/Ribonuclease H"/>
    <property type="match status" value="1"/>
</dbReference>
<proteinExistence type="predicted"/>
<dbReference type="Gene3D" id="1.10.10.10">
    <property type="entry name" value="Winged helix-like DNA-binding domain superfamily/Winged helix DNA-binding domain"/>
    <property type="match status" value="1"/>
</dbReference>
<evidence type="ECO:0000259" key="2">
    <source>
        <dbReference type="Pfam" id="PF11427"/>
    </source>
</evidence>
<accession>A0A0R1E2W2</accession>
<comment type="subcellular location">
    <subcellularLocation>
        <location evidence="1">Nucleus</location>
    </subcellularLocation>
</comment>
<sequence length="331" mass="38300">MPRGTHLSVEERGLIMGLSESGAKISEIASRVSRHPNTVANFLKNVESYGKAERSGRPSTIDDRCKREIKRLAVNKQMSCNDIKRHLKLKVSRRRVHQLLAENKTVKYSSRVPVPMLLPRHISTRLSFAEKYKFWSEEFRSVIFSDEKKWNLDGPDGCHKYWRDLRHPRETRHKRNFGGGSLMVWAAFGYAGKSLVCFIPTKTNSEIYTQLLEEELIDFATELYADNWTFQQDNAPIHTSRATKTFFSSKSIPLLEWPAISPDLNPIEDLWGILSARIYKNGRQFDNIRQLKDVLVAEWELISNETLQNLADSMPNRIHKLLMAKGKHINY</sequence>
<evidence type="ECO:0000313" key="5">
    <source>
        <dbReference type="Proteomes" id="UP000002282"/>
    </source>
</evidence>
<evidence type="ECO:0000313" key="4">
    <source>
        <dbReference type="EMBL" id="KRK01908.1"/>
    </source>
</evidence>
<dbReference type="InterPro" id="IPR036388">
    <property type="entry name" value="WH-like_DNA-bd_sf"/>
</dbReference>
<reference evidence="4 5" key="2">
    <citation type="journal article" date="2007" name="PLoS Biol.">
        <title>Principles of genome evolution in the Drosophila melanogaster species group.</title>
        <authorList>
            <person name="Ranz J.M."/>
            <person name="Maurin D."/>
            <person name="Chan Y.S."/>
            <person name="von Grotthuss M."/>
            <person name="Hillier L.W."/>
            <person name="Roote J."/>
            <person name="Ashburner M."/>
            <person name="Bergman C.M."/>
        </authorList>
    </citation>
    <scope>NUCLEOTIDE SEQUENCE [LARGE SCALE GENOMIC DNA]</scope>
    <source>
        <strain evidence="5">Tai18E2 / Tucson 14021-0261.01</strain>
    </source>
</reference>
<protein>
    <recommendedName>
        <fullName evidence="6">Transposable element Tc3 transposase</fullName>
    </recommendedName>
</protein>
<dbReference type="Proteomes" id="UP000002282">
    <property type="component" value="Chromosome 3L"/>
</dbReference>
<name>A0A0R1E2W2_DROYA</name>
<dbReference type="AlphaFoldDB" id="A0A0R1E2W2"/>
<dbReference type="OrthoDB" id="9996331at2759"/>
<evidence type="ECO:0000256" key="1">
    <source>
        <dbReference type="ARBA" id="ARBA00004123"/>
    </source>
</evidence>
<dbReference type="InterPro" id="IPR036397">
    <property type="entry name" value="RNaseH_sf"/>
</dbReference>
<dbReference type="InterPro" id="IPR025898">
    <property type="entry name" value="Tc3_transposase_DNA-bd_dom"/>
</dbReference>
<dbReference type="EMBL" id="CM000159">
    <property type="protein sequence ID" value="KRK01908.1"/>
    <property type="molecule type" value="Genomic_DNA"/>
</dbReference>
<dbReference type="SUPFAM" id="SSF46689">
    <property type="entry name" value="Homeodomain-like"/>
    <property type="match status" value="1"/>
</dbReference>
<dbReference type="PANTHER" id="PTHR46068">
    <property type="entry name" value="PROTEIN CBG27172"/>
    <property type="match status" value="1"/>
</dbReference>
<dbReference type="SMR" id="A0A0R1E2W2"/>
<feature type="domain" description="Tc3 transposase DNA binding" evidence="2">
    <location>
        <begin position="3"/>
        <end position="50"/>
    </location>
</feature>
<organism evidence="4 5">
    <name type="scientific">Drosophila yakuba</name>
    <name type="common">Fruit fly</name>
    <dbReference type="NCBI Taxonomy" id="7245"/>
    <lineage>
        <taxon>Eukaryota</taxon>
        <taxon>Metazoa</taxon>
        <taxon>Ecdysozoa</taxon>
        <taxon>Arthropoda</taxon>
        <taxon>Hexapoda</taxon>
        <taxon>Insecta</taxon>
        <taxon>Pterygota</taxon>
        <taxon>Neoptera</taxon>
        <taxon>Endopterygota</taxon>
        <taxon>Diptera</taxon>
        <taxon>Brachycera</taxon>
        <taxon>Muscomorpha</taxon>
        <taxon>Ephydroidea</taxon>
        <taxon>Drosophilidae</taxon>
        <taxon>Drosophila</taxon>
        <taxon>Sophophora</taxon>
    </lineage>
</organism>
<dbReference type="Pfam" id="PF11427">
    <property type="entry name" value="HTH_Tnp_Tc3_1"/>
    <property type="match status" value="1"/>
</dbReference>
<feature type="domain" description="Tc1-like transposase DDE" evidence="3">
    <location>
        <begin position="142"/>
        <end position="292"/>
    </location>
</feature>
<evidence type="ECO:0008006" key="6">
    <source>
        <dbReference type="Google" id="ProtNLM"/>
    </source>
</evidence>
<gene>
    <name evidence="4" type="primary">Dyak\GE27752</name>
    <name evidence="4" type="synonym">GE27752</name>
    <name evidence="4" type="ORF">Dyak_GE27752</name>
</gene>
<dbReference type="GO" id="GO:0003677">
    <property type="term" value="F:DNA binding"/>
    <property type="evidence" value="ECO:0007669"/>
    <property type="project" value="InterPro"/>
</dbReference>
<evidence type="ECO:0000259" key="3">
    <source>
        <dbReference type="Pfam" id="PF13358"/>
    </source>
</evidence>
<dbReference type="Pfam" id="PF13358">
    <property type="entry name" value="DDE_3"/>
    <property type="match status" value="1"/>
</dbReference>
<dbReference type="InterPro" id="IPR038717">
    <property type="entry name" value="Tc1-like_DDE_dom"/>
</dbReference>
<dbReference type="PANTHER" id="PTHR46068:SF1">
    <property type="entry name" value="TRANSPOSASE IS30-LIKE HTH DOMAIN-CONTAINING PROTEIN"/>
    <property type="match status" value="1"/>
</dbReference>
<keyword evidence="5" id="KW-1185">Reference proteome</keyword>
<reference evidence="4 5" key="1">
    <citation type="journal article" date="2007" name="Nature">
        <title>Evolution of genes and genomes on the Drosophila phylogeny.</title>
        <authorList>
            <consortium name="Drosophila 12 Genomes Consortium"/>
            <person name="Clark A.G."/>
            <person name="Eisen M.B."/>
            <person name="Smith D.R."/>
            <person name="Bergman C.M."/>
            <person name="Oliver B."/>
            <person name="Markow T.A."/>
            <person name="Kaufman T.C."/>
            <person name="Kellis M."/>
            <person name="Gelbart W."/>
            <person name="Iyer V.N."/>
            <person name="Pollard D.A."/>
            <person name="Sackton T.B."/>
            <person name="Larracuente A.M."/>
            <person name="Singh N.D."/>
            <person name="Abad J.P."/>
            <person name="Abt D.N."/>
            <person name="Adryan B."/>
            <person name="Aguade M."/>
            <person name="Akashi H."/>
            <person name="Anderson W.W."/>
            <person name="Aquadro C.F."/>
            <person name="Ardell D.H."/>
            <person name="Arguello R."/>
            <person name="Artieri C.G."/>
            <person name="Barbash D.A."/>
            <person name="Barker D."/>
            <person name="Barsanti P."/>
            <person name="Batterham P."/>
            <person name="Batzoglou S."/>
            <person name="Begun D."/>
            <person name="Bhutkar A."/>
            <person name="Blanco E."/>
            <person name="Bosak S.A."/>
            <person name="Bradley R.K."/>
            <person name="Brand A.D."/>
            <person name="Brent M.R."/>
            <person name="Brooks A.N."/>
            <person name="Brown R.H."/>
            <person name="Butlin R.K."/>
            <person name="Caggese C."/>
            <person name="Calvi B.R."/>
            <person name="Bernardo de Carvalho A."/>
            <person name="Caspi A."/>
            <person name="Castrezana S."/>
            <person name="Celniker S.E."/>
            <person name="Chang J.L."/>
            <person name="Chapple C."/>
            <person name="Chatterji S."/>
            <person name="Chinwalla A."/>
            <person name="Civetta A."/>
            <person name="Clifton S.W."/>
            <person name="Comeron J.M."/>
            <person name="Costello J.C."/>
            <person name="Coyne J.A."/>
            <person name="Daub J."/>
            <person name="David R.G."/>
            <person name="Delcher A.L."/>
            <person name="Delehaunty K."/>
            <person name="Do C.B."/>
            <person name="Ebling H."/>
            <person name="Edwards K."/>
            <person name="Eickbush T."/>
            <person name="Evans J.D."/>
            <person name="Filipski A."/>
            <person name="Findeiss S."/>
            <person name="Freyhult E."/>
            <person name="Fulton L."/>
            <person name="Fulton R."/>
            <person name="Garcia A.C."/>
            <person name="Gardiner A."/>
            <person name="Garfield D.A."/>
            <person name="Garvin B.E."/>
            <person name="Gibson G."/>
            <person name="Gilbert D."/>
            <person name="Gnerre S."/>
            <person name="Godfrey J."/>
            <person name="Good R."/>
            <person name="Gotea V."/>
            <person name="Gravely B."/>
            <person name="Greenberg A.J."/>
            <person name="Griffiths-Jones S."/>
            <person name="Gross S."/>
            <person name="Guigo R."/>
            <person name="Gustafson E.A."/>
            <person name="Haerty W."/>
            <person name="Hahn M.W."/>
            <person name="Halligan D.L."/>
            <person name="Halpern A.L."/>
            <person name="Halter G.M."/>
            <person name="Han M.V."/>
            <person name="Heger A."/>
            <person name="Hillier L."/>
            <person name="Hinrichs A.S."/>
            <person name="Holmes I."/>
            <person name="Hoskins R.A."/>
            <person name="Hubisz M.J."/>
            <person name="Hultmark D."/>
            <person name="Huntley M.A."/>
            <person name="Jaffe D.B."/>
            <person name="Jagadeeshan S."/>
            <person name="Jeck W.R."/>
            <person name="Johnson J."/>
            <person name="Jones C.D."/>
            <person name="Jordan W.C."/>
            <person name="Karpen G.H."/>
            <person name="Kataoka E."/>
            <person name="Keightley P.D."/>
            <person name="Kheradpour P."/>
            <person name="Kirkness E.F."/>
            <person name="Koerich L.B."/>
            <person name="Kristiansen K."/>
            <person name="Kudrna D."/>
            <person name="Kulathinal R.J."/>
            <person name="Kumar S."/>
            <person name="Kwok R."/>
            <person name="Lander E."/>
            <person name="Langley C.H."/>
            <person name="Lapoint R."/>
            <person name="Lazzaro B.P."/>
            <person name="Lee S.J."/>
            <person name="Levesque L."/>
            <person name="Li R."/>
            <person name="Lin C.F."/>
            <person name="Lin M.F."/>
            <person name="Lindblad-Toh K."/>
            <person name="Llopart A."/>
            <person name="Long M."/>
            <person name="Low L."/>
            <person name="Lozovsky E."/>
            <person name="Lu J."/>
            <person name="Luo M."/>
            <person name="Machado C.A."/>
            <person name="Makalowski W."/>
            <person name="Marzo M."/>
            <person name="Matsuda M."/>
            <person name="Matzkin L."/>
            <person name="McAllister B."/>
            <person name="McBride C.S."/>
            <person name="McKernan B."/>
            <person name="McKernan K."/>
            <person name="Mendez-Lago M."/>
            <person name="Minx P."/>
            <person name="Mollenhauer M.U."/>
            <person name="Montooth K."/>
            <person name="Mount S.M."/>
            <person name="Mu X."/>
            <person name="Myers E."/>
            <person name="Negre B."/>
            <person name="Newfeld S."/>
            <person name="Nielsen R."/>
            <person name="Noor M.A."/>
            <person name="O'Grady P."/>
            <person name="Pachter L."/>
            <person name="Papaceit M."/>
            <person name="Parisi M.J."/>
            <person name="Parisi M."/>
            <person name="Parts L."/>
            <person name="Pedersen J.S."/>
            <person name="Pesole G."/>
            <person name="Phillippy A.M."/>
            <person name="Ponting C.P."/>
            <person name="Pop M."/>
            <person name="Porcelli D."/>
            <person name="Powell J.R."/>
            <person name="Prohaska S."/>
            <person name="Pruitt K."/>
            <person name="Puig M."/>
            <person name="Quesneville H."/>
            <person name="Ram K.R."/>
            <person name="Rand D."/>
            <person name="Rasmussen M.D."/>
            <person name="Reed L.K."/>
            <person name="Reenan R."/>
            <person name="Reily A."/>
            <person name="Remington K.A."/>
            <person name="Rieger T.T."/>
            <person name="Ritchie M.G."/>
            <person name="Robin C."/>
            <person name="Rogers Y.H."/>
            <person name="Rohde C."/>
            <person name="Rozas J."/>
            <person name="Rubenfield M.J."/>
            <person name="Ruiz A."/>
            <person name="Russo S."/>
            <person name="Salzberg S.L."/>
            <person name="Sanchez-Gracia A."/>
            <person name="Saranga D.J."/>
            <person name="Sato H."/>
            <person name="Schaeffer S.W."/>
            <person name="Schatz M.C."/>
            <person name="Schlenke T."/>
            <person name="Schwartz R."/>
            <person name="Segarra C."/>
            <person name="Singh R.S."/>
            <person name="Sirot L."/>
            <person name="Sirota M."/>
            <person name="Sisneros N.B."/>
            <person name="Smith C.D."/>
            <person name="Smith T.F."/>
            <person name="Spieth J."/>
            <person name="Stage D.E."/>
            <person name="Stark A."/>
            <person name="Stephan W."/>
            <person name="Strausberg R.L."/>
            <person name="Strempel S."/>
            <person name="Sturgill D."/>
            <person name="Sutton G."/>
            <person name="Sutton G.G."/>
            <person name="Tao W."/>
            <person name="Teichmann S."/>
            <person name="Tobari Y.N."/>
            <person name="Tomimura Y."/>
            <person name="Tsolas J.M."/>
            <person name="Valente V.L."/>
            <person name="Venter E."/>
            <person name="Venter J.C."/>
            <person name="Vicario S."/>
            <person name="Vieira F.G."/>
            <person name="Vilella A.J."/>
            <person name="Villasante A."/>
            <person name="Walenz B."/>
            <person name="Wang J."/>
            <person name="Wasserman M."/>
            <person name="Watts T."/>
            <person name="Wilson D."/>
            <person name="Wilson R.K."/>
            <person name="Wing R.A."/>
            <person name="Wolfner M.F."/>
            <person name="Wong A."/>
            <person name="Wong G.K."/>
            <person name="Wu C.I."/>
            <person name="Wu G."/>
            <person name="Yamamoto D."/>
            <person name="Yang H.P."/>
            <person name="Yang S.P."/>
            <person name="Yorke J.A."/>
            <person name="Yoshida K."/>
            <person name="Zdobnov E."/>
            <person name="Zhang P."/>
            <person name="Zhang Y."/>
            <person name="Zimin A.V."/>
            <person name="Baldwin J."/>
            <person name="Abdouelleil A."/>
            <person name="Abdulkadir J."/>
            <person name="Abebe A."/>
            <person name="Abera B."/>
            <person name="Abreu J."/>
            <person name="Acer S.C."/>
            <person name="Aftuck L."/>
            <person name="Alexander A."/>
            <person name="An P."/>
            <person name="Anderson E."/>
            <person name="Anderson S."/>
            <person name="Arachi H."/>
            <person name="Azer M."/>
            <person name="Bachantsang P."/>
            <person name="Barry A."/>
            <person name="Bayul T."/>
            <person name="Berlin A."/>
            <person name="Bessette D."/>
            <person name="Bloom T."/>
            <person name="Blye J."/>
            <person name="Boguslavskiy L."/>
            <person name="Bonnet C."/>
            <person name="Boukhgalter B."/>
            <person name="Bourzgui I."/>
            <person name="Brown A."/>
            <person name="Cahill P."/>
            <person name="Channer S."/>
            <person name="Cheshatsang Y."/>
            <person name="Chuda L."/>
            <person name="Citroen M."/>
            <person name="Collymore A."/>
            <person name="Cooke P."/>
            <person name="Costello M."/>
            <person name="D'Aco K."/>
            <person name="Daza R."/>
            <person name="De Haan G."/>
            <person name="DeGray S."/>
            <person name="DeMaso C."/>
            <person name="Dhargay N."/>
            <person name="Dooley K."/>
            <person name="Dooley E."/>
            <person name="Doricent M."/>
            <person name="Dorje P."/>
            <person name="Dorjee K."/>
            <person name="Dupes A."/>
            <person name="Elong R."/>
            <person name="Falk J."/>
            <person name="Farina A."/>
            <person name="Faro S."/>
            <person name="Ferguson D."/>
            <person name="Fisher S."/>
            <person name="Foley C.D."/>
            <person name="Franke A."/>
            <person name="Friedrich D."/>
            <person name="Gadbois L."/>
            <person name="Gearin G."/>
            <person name="Gearin C.R."/>
            <person name="Giannoukos G."/>
            <person name="Goode T."/>
            <person name="Graham J."/>
            <person name="Grandbois E."/>
            <person name="Grewal S."/>
            <person name="Gyaltsen K."/>
            <person name="Hafez N."/>
            <person name="Hagos B."/>
            <person name="Hall J."/>
            <person name="Henson C."/>
            <person name="Hollinger A."/>
            <person name="Honan T."/>
            <person name="Huard M.D."/>
            <person name="Hughes L."/>
            <person name="Hurhula B."/>
            <person name="Husby M.E."/>
            <person name="Kamat A."/>
            <person name="Kanga B."/>
            <person name="Kashin S."/>
            <person name="Khazanovich D."/>
            <person name="Kisner P."/>
            <person name="Lance K."/>
            <person name="Lara M."/>
            <person name="Lee W."/>
            <person name="Lennon N."/>
            <person name="Letendre F."/>
            <person name="LeVine R."/>
            <person name="Lipovsky A."/>
            <person name="Liu X."/>
            <person name="Liu J."/>
            <person name="Liu S."/>
            <person name="Lokyitsang T."/>
            <person name="Lokyitsang Y."/>
            <person name="Lubonja R."/>
            <person name="Lui A."/>
            <person name="MacDonald P."/>
            <person name="Magnisalis V."/>
            <person name="Maru K."/>
            <person name="Matthews C."/>
            <person name="McCusker W."/>
            <person name="McDonough S."/>
            <person name="Mehta T."/>
            <person name="Meldrim J."/>
            <person name="Meneus L."/>
            <person name="Mihai O."/>
            <person name="Mihalev A."/>
            <person name="Mihova T."/>
            <person name="Mittelman R."/>
            <person name="Mlenga V."/>
            <person name="Montmayeur A."/>
            <person name="Mulrain L."/>
            <person name="Navidi A."/>
            <person name="Naylor J."/>
            <person name="Negash T."/>
            <person name="Nguyen T."/>
            <person name="Nguyen N."/>
            <person name="Nicol R."/>
            <person name="Norbu C."/>
            <person name="Norbu N."/>
            <person name="Novod N."/>
            <person name="O'Neill B."/>
            <person name="Osman S."/>
            <person name="Markiewicz E."/>
            <person name="Oyono O.L."/>
            <person name="Patti C."/>
            <person name="Phunkhang P."/>
            <person name="Pierre F."/>
            <person name="Priest M."/>
            <person name="Raghuraman S."/>
            <person name="Rege F."/>
            <person name="Reyes R."/>
            <person name="Rise C."/>
            <person name="Rogov P."/>
            <person name="Ross K."/>
            <person name="Ryan E."/>
            <person name="Settipalli S."/>
            <person name="Shea T."/>
            <person name="Sherpa N."/>
            <person name="Shi L."/>
            <person name="Shih D."/>
            <person name="Sparrow T."/>
            <person name="Spaulding J."/>
            <person name="Stalker J."/>
            <person name="Stange-Thomann N."/>
            <person name="Stavropoulos S."/>
            <person name="Stone C."/>
            <person name="Strader C."/>
            <person name="Tesfaye S."/>
            <person name="Thomson T."/>
            <person name="Thoulutsang Y."/>
            <person name="Thoulutsang D."/>
            <person name="Topham K."/>
            <person name="Topping I."/>
            <person name="Tsamla T."/>
            <person name="Vassiliev H."/>
            <person name="Vo A."/>
            <person name="Wangchuk T."/>
            <person name="Wangdi T."/>
            <person name="Weiand M."/>
            <person name="Wilkinson J."/>
            <person name="Wilson A."/>
            <person name="Yadav S."/>
            <person name="Young G."/>
            <person name="Yu Q."/>
            <person name="Zembek L."/>
            <person name="Zhong D."/>
            <person name="Zimmer A."/>
            <person name="Zwirko Z."/>
            <person name="Jaffe D.B."/>
            <person name="Alvarez P."/>
            <person name="Brockman W."/>
            <person name="Butler J."/>
            <person name="Chin C."/>
            <person name="Gnerre S."/>
            <person name="Grabherr M."/>
            <person name="Kleber M."/>
            <person name="Mauceli E."/>
            <person name="MacCallum I."/>
        </authorList>
    </citation>
    <scope>NUCLEOTIDE SEQUENCE [LARGE SCALE GENOMIC DNA]</scope>
    <source>
        <strain evidence="5">Tai18E2 / Tucson 14021-0261.01</strain>
    </source>
</reference>
<dbReference type="KEGG" id="dya:Dyak_GE27752"/>
<dbReference type="InterPro" id="IPR009057">
    <property type="entry name" value="Homeodomain-like_sf"/>
</dbReference>
<dbReference type="GO" id="GO:0005634">
    <property type="term" value="C:nucleus"/>
    <property type="evidence" value="ECO:0007669"/>
    <property type="project" value="UniProtKB-SubCell"/>
</dbReference>
<dbReference type="Gene3D" id="1.10.10.60">
    <property type="entry name" value="Homeodomain-like"/>
    <property type="match status" value="1"/>
</dbReference>